<dbReference type="RefSeq" id="XP_033378053.1">
    <property type="nucleotide sequence ID" value="XM_033534255.1"/>
</dbReference>
<name>A0A6A5XAB9_9PLEO</name>
<proteinExistence type="predicted"/>
<dbReference type="InterPro" id="IPR036047">
    <property type="entry name" value="F-box-like_dom_sf"/>
</dbReference>
<evidence type="ECO:0000256" key="1">
    <source>
        <dbReference type="SAM" id="MobiDB-lite"/>
    </source>
</evidence>
<evidence type="ECO:0000313" key="3">
    <source>
        <dbReference type="EMBL" id="KAF2009714.1"/>
    </source>
</evidence>
<evidence type="ECO:0000259" key="2">
    <source>
        <dbReference type="Pfam" id="PF00646"/>
    </source>
</evidence>
<dbReference type="Pfam" id="PF00646">
    <property type="entry name" value="F-box"/>
    <property type="match status" value="1"/>
</dbReference>
<dbReference type="InterPro" id="IPR001810">
    <property type="entry name" value="F-box_dom"/>
</dbReference>
<dbReference type="EMBL" id="ML978078">
    <property type="protein sequence ID" value="KAF2009714.1"/>
    <property type="molecule type" value="Genomic_DNA"/>
</dbReference>
<feature type="compositionally biased region" description="Acidic residues" evidence="1">
    <location>
        <begin position="442"/>
        <end position="454"/>
    </location>
</feature>
<sequence>MNMELLDFCYDILIRILEEINPEDLAACARTSSGFNNFIKGNQRLYKAHYLRDYDDPRQNSTSPEPDWVASLQGLVRCQKLLETHDVEFKRENFKLVAKTVDEILYNATHRNGVSKNIALLTRSFAQPRNLDAFMHRSSLYQRAGTEQQLAADNEEDRQLSAKLHCLHGMGAGALGRRSTSTHPYARSRIYDLRNYTDKTEWGPFRDDGSGKVDWEMIESVMIDLSYNTTICCPRFLPHFLPIWSDPFGGVVRDRVRANYPPSLPKEPDIPLDLKDPYNVSGLWHRIVCFLDYNDLFAYNFSSQAIGVSPDEPRSPLQTDEAIRHIIMRLQVTEVLPPGPYDNPALPIVKFAGVSKSMDVSWDPNANSKIRGEVRLTCEGEVRWTTISVFFGEERWRSEGIQVGGINSKRGVTGTWFDKDFDPHGPAGPTAFWKMADKVVGEDLEDEEEDESDGEPQWIFVQ</sequence>
<protein>
    <recommendedName>
        <fullName evidence="2">F-box domain-containing protein</fullName>
    </recommendedName>
</protein>
<dbReference type="Proteomes" id="UP000799778">
    <property type="component" value="Unassembled WGS sequence"/>
</dbReference>
<reference evidence="3" key="1">
    <citation type="journal article" date="2020" name="Stud. Mycol.">
        <title>101 Dothideomycetes genomes: a test case for predicting lifestyles and emergence of pathogens.</title>
        <authorList>
            <person name="Haridas S."/>
            <person name="Albert R."/>
            <person name="Binder M."/>
            <person name="Bloem J."/>
            <person name="Labutti K."/>
            <person name="Salamov A."/>
            <person name="Andreopoulos B."/>
            <person name="Baker S."/>
            <person name="Barry K."/>
            <person name="Bills G."/>
            <person name="Bluhm B."/>
            <person name="Cannon C."/>
            <person name="Castanera R."/>
            <person name="Culley D."/>
            <person name="Daum C."/>
            <person name="Ezra D."/>
            <person name="Gonzalez J."/>
            <person name="Henrissat B."/>
            <person name="Kuo A."/>
            <person name="Liang C."/>
            <person name="Lipzen A."/>
            <person name="Lutzoni F."/>
            <person name="Magnuson J."/>
            <person name="Mondo S."/>
            <person name="Nolan M."/>
            <person name="Ohm R."/>
            <person name="Pangilinan J."/>
            <person name="Park H.-J."/>
            <person name="Ramirez L."/>
            <person name="Alfaro M."/>
            <person name="Sun H."/>
            <person name="Tritt A."/>
            <person name="Yoshinaga Y."/>
            <person name="Zwiers L.-H."/>
            <person name="Turgeon B."/>
            <person name="Goodwin S."/>
            <person name="Spatafora J."/>
            <person name="Crous P."/>
            <person name="Grigoriev I."/>
        </authorList>
    </citation>
    <scope>NUCLEOTIDE SEQUENCE</scope>
    <source>
        <strain evidence="3">CBS 175.79</strain>
    </source>
</reference>
<dbReference type="OrthoDB" id="3226064at2759"/>
<keyword evidence="4" id="KW-1185">Reference proteome</keyword>
<evidence type="ECO:0000313" key="4">
    <source>
        <dbReference type="Proteomes" id="UP000799778"/>
    </source>
</evidence>
<gene>
    <name evidence="3" type="ORF">BU24DRAFT_497283</name>
</gene>
<feature type="domain" description="F-box" evidence="2">
    <location>
        <begin position="5"/>
        <end position="43"/>
    </location>
</feature>
<dbReference type="AlphaFoldDB" id="A0A6A5XAB9"/>
<organism evidence="3 4">
    <name type="scientific">Aaosphaeria arxii CBS 175.79</name>
    <dbReference type="NCBI Taxonomy" id="1450172"/>
    <lineage>
        <taxon>Eukaryota</taxon>
        <taxon>Fungi</taxon>
        <taxon>Dikarya</taxon>
        <taxon>Ascomycota</taxon>
        <taxon>Pezizomycotina</taxon>
        <taxon>Dothideomycetes</taxon>
        <taxon>Pleosporomycetidae</taxon>
        <taxon>Pleosporales</taxon>
        <taxon>Pleosporales incertae sedis</taxon>
        <taxon>Aaosphaeria</taxon>
    </lineage>
</organism>
<feature type="region of interest" description="Disordered" evidence="1">
    <location>
        <begin position="442"/>
        <end position="462"/>
    </location>
</feature>
<dbReference type="GeneID" id="54291652"/>
<dbReference type="SUPFAM" id="SSF81383">
    <property type="entry name" value="F-box domain"/>
    <property type="match status" value="1"/>
</dbReference>
<accession>A0A6A5XAB9</accession>